<gene>
    <name evidence="3" type="primary">bla</name>
    <name evidence="3" type="ORF">FIV34_20185</name>
</gene>
<keyword evidence="1" id="KW-0732">Signal</keyword>
<dbReference type="InterPro" id="IPR001279">
    <property type="entry name" value="Metallo-B-lactamas"/>
</dbReference>
<dbReference type="SUPFAM" id="SSF56281">
    <property type="entry name" value="Metallo-hydrolase/oxidoreductase"/>
    <property type="match status" value="1"/>
</dbReference>
<dbReference type="Gene3D" id="3.60.15.10">
    <property type="entry name" value="Ribonuclease Z/Hydroxyacylglutathione hydrolase-like"/>
    <property type="match status" value="1"/>
</dbReference>
<dbReference type="PANTHER" id="PTHR42951:SF17">
    <property type="entry name" value="METALLO-BETA-LACTAMASE DOMAIN-CONTAINING PROTEIN"/>
    <property type="match status" value="1"/>
</dbReference>
<dbReference type="EMBL" id="CP041046">
    <property type="protein sequence ID" value="QDE41348.1"/>
    <property type="molecule type" value="Genomic_DNA"/>
</dbReference>
<dbReference type="Proteomes" id="UP000316093">
    <property type="component" value="Chromosome"/>
</dbReference>
<proteinExistence type="predicted"/>
<feature type="signal peptide" evidence="1">
    <location>
        <begin position="1"/>
        <end position="18"/>
    </location>
</feature>
<protein>
    <submittedName>
        <fullName evidence="3">Subclass B3 metallo-beta-lactamase</fullName>
    </submittedName>
</protein>
<feature type="chain" id="PRO_5021371548" evidence="1">
    <location>
        <begin position="19"/>
        <end position="269"/>
    </location>
</feature>
<reference evidence="3 4" key="1">
    <citation type="submission" date="2019-06" db="EMBL/GenBank/DDBJ databases">
        <title>A complete genome sequence for Luteibacter pinisoli MAH-14.</title>
        <authorList>
            <person name="Baltrus D.A."/>
        </authorList>
    </citation>
    <scope>NUCLEOTIDE SEQUENCE [LARGE SCALE GENOMIC DNA]</scope>
    <source>
        <strain evidence="3 4">MAH-14</strain>
    </source>
</reference>
<evidence type="ECO:0000313" key="4">
    <source>
        <dbReference type="Proteomes" id="UP000316093"/>
    </source>
</evidence>
<dbReference type="NCBIfam" id="NF033105">
    <property type="entry name" value="bla_subclass_B3"/>
    <property type="match status" value="1"/>
</dbReference>
<accession>A0A4Y5ZBC7</accession>
<dbReference type="OrthoDB" id="9773738at2"/>
<evidence type="ECO:0000256" key="1">
    <source>
        <dbReference type="SAM" id="SignalP"/>
    </source>
</evidence>
<dbReference type="AlphaFoldDB" id="A0A4Y5ZBC7"/>
<feature type="domain" description="Metallo-beta-lactamase" evidence="2">
    <location>
        <begin position="48"/>
        <end position="240"/>
    </location>
</feature>
<dbReference type="InterPro" id="IPR036866">
    <property type="entry name" value="RibonucZ/Hydroxyglut_hydro"/>
</dbReference>
<organism evidence="3 4">
    <name type="scientific">Luteibacter pinisoli</name>
    <dbReference type="NCBI Taxonomy" id="2589080"/>
    <lineage>
        <taxon>Bacteria</taxon>
        <taxon>Pseudomonadati</taxon>
        <taxon>Pseudomonadota</taxon>
        <taxon>Gammaproteobacteria</taxon>
        <taxon>Lysobacterales</taxon>
        <taxon>Rhodanobacteraceae</taxon>
        <taxon>Luteibacter</taxon>
    </lineage>
</organism>
<sequence>MRRTLTLLAGLAALPAFAQPPTAPVPEWSEPAAPHVIYGNTWQVGTKGLSAILITSPQGHILIDGTWTKNAPLIEANIRQLGFRVEDIKLILNSHAHHDHAGAIAQLVKDSDATVRATAAGAKAMKLGGKDPADPQYVANSKDSYPAIDAKGDIVDGTVVTVGPLKLTAHITPGHTPGGTAWTWDACEGSVCKHIAYADSLFAFSSGTYRYSDHPAYVAAYWKTFDRVAALPCDILVTPHPEQGEGQTCQTYAQAGRDRLKEKLAEEAK</sequence>
<dbReference type="PANTHER" id="PTHR42951">
    <property type="entry name" value="METALLO-BETA-LACTAMASE DOMAIN-CONTAINING"/>
    <property type="match status" value="1"/>
</dbReference>
<dbReference type="NCBIfam" id="NF012229">
    <property type="entry name" value="bla_class_B_core"/>
    <property type="match status" value="1"/>
</dbReference>
<keyword evidence="4" id="KW-1185">Reference proteome</keyword>
<evidence type="ECO:0000259" key="2">
    <source>
        <dbReference type="SMART" id="SM00849"/>
    </source>
</evidence>
<dbReference type="KEGG" id="lpy:FIV34_20185"/>
<dbReference type="RefSeq" id="WP_139985270.1">
    <property type="nucleotide sequence ID" value="NZ_CP041046.1"/>
</dbReference>
<dbReference type="InterPro" id="IPR050855">
    <property type="entry name" value="NDM-1-like"/>
</dbReference>
<dbReference type="SMART" id="SM00849">
    <property type="entry name" value="Lactamase_B"/>
    <property type="match status" value="1"/>
</dbReference>
<name>A0A4Y5ZBC7_9GAMM</name>
<dbReference type="Pfam" id="PF00753">
    <property type="entry name" value="Lactamase_B"/>
    <property type="match status" value="1"/>
</dbReference>
<evidence type="ECO:0000313" key="3">
    <source>
        <dbReference type="EMBL" id="QDE41348.1"/>
    </source>
</evidence>